<reference evidence="1" key="1">
    <citation type="submission" date="2023-10" db="EMBL/GenBank/DDBJ databases">
        <authorList>
            <person name="Rodriguez Cubillos JULIANA M."/>
            <person name="De Vega J."/>
        </authorList>
    </citation>
    <scope>NUCLEOTIDE SEQUENCE</scope>
</reference>
<proteinExistence type="predicted"/>
<keyword evidence="2" id="KW-1185">Reference proteome</keyword>
<gene>
    <name evidence="1" type="ORF">MILVUS5_LOCUS29292</name>
</gene>
<organism evidence="1 2">
    <name type="scientific">Trifolium pratense</name>
    <name type="common">Red clover</name>
    <dbReference type="NCBI Taxonomy" id="57577"/>
    <lineage>
        <taxon>Eukaryota</taxon>
        <taxon>Viridiplantae</taxon>
        <taxon>Streptophyta</taxon>
        <taxon>Embryophyta</taxon>
        <taxon>Tracheophyta</taxon>
        <taxon>Spermatophyta</taxon>
        <taxon>Magnoliopsida</taxon>
        <taxon>eudicotyledons</taxon>
        <taxon>Gunneridae</taxon>
        <taxon>Pentapetalae</taxon>
        <taxon>rosids</taxon>
        <taxon>fabids</taxon>
        <taxon>Fabales</taxon>
        <taxon>Fabaceae</taxon>
        <taxon>Papilionoideae</taxon>
        <taxon>50 kb inversion clade</taxon>
        <taxon>NPAAA clade</taxon>
        <taxon>Hologalegina</taxon>
        <taxon>IRL clade</taxon>
        <taxon>Trifolieae</taxon>
        <taxon>Trifolium</taxon>
    </lineage>
</organism>
<name>A0ACB0L3K0_TRIPR</name>
<accession>A0ACB0L3K0</accession>
<evidence type="ECO:0000313" key="2">
    <source>
        <dbReference type="Proteomes" id="UP001177021"/>
    </source>
</evidence>
<protein>
    <submittedName>
        <fullName evidence="1">Uncharacterized protein</fullName>
    </submittedName>
</protein>
<comment type="caution">
    <text evidence="1">The sequence shown here is derived from an EMBL/GenBank/DDBJ whole genome shotgun (WGS) entry which is preliminary data.</text>
</comment>
<sequence>MLQSGIIRPSTSSFSSPVILVKKKDNSWRMCVDYRVLNKATVPDKFPIPVIEELLDELHGACYFSKLDLKSGYHQVRVREADIHKTAFRTHEGHYEFLVMPFGLMNAPSTFQSLMNEVIEDLQKDTDSKPGYVYKNGVLLYEGRLVISAKSSMIPTLLSEFHTTPQGGHSGFYKTYRRIAANVYWVGMKNTVQEFVKACDICQRQKYLTSSPGGLLQPLPIPDRIWEDLSMDFITGLPKSKGYEAILVVVDRLSKYVHFIPLKHPYTAKIIAEVFVREVVRLHGIPLSIVSDRDSVFMSSFWRELFKLQGTKLRMSTAYHPETDGQTEVVNHCLETYLRCFITDQPRTWANWISWSEYWFNTSHHSATGQTPYEIVYEKVDQVLIHWKGQKVEEATWEDVLMMKSEFPNFCLEDKTNLSGGSIVRTQNSNTNAESSLVNDYNEGPRNWLVYSRRTARKKS</sequence>
<dbReference type="Proteomes" id="UP001177021">
    <property type="component" value="Unassembled WGS sequence"/>
</dbReference>
<dbReference type="EMBL" id="CASHSV030000409">
    <property type="protein sequence ID" value="CAJ2663964.1"/>
    <property type="molecule type" value="Genomic_DNA"/>
</dbReference>
<evidence type="ECO:0000313" key="1">
    <source>
        <dbReference type="EMBL" id="CAJ2663964.1"/>
    </source>
</evidence>